<evidence type="ECO:0000256" key="1">
    <source>
        <dbReference type="ARBA" id="ARBA00010613"/>
    </source>
</evidence>
<proteinExistence type="inferred from homology"/>
<dbReference type="InterPro" id="IPR013482">
    <property type="entry name" value="Molybde_CF_guanTrfase"/>
</dbReference>
<feature type="domain" description="CN hydrolase" evidence="4">
    <location>
        <begin position="226"/>
        <end position="466"/>
    </location>
</feature>
<evidence type="ECO:0000256" key="3">
    <source>
        <dbReference type="ARBA" id="ARBA00023150"/>
    </source>
</evidence>
<dbReference type="EMBL" id="JADEYR010000019">
    <property type="protein sequence ID" value="MBE9405032.1"/>
    <property type="molecule type" value="Genomic_DNA"/>
</dbReference>
<dbReference type="InterPro" id="IPR003010">
    <property type="entry name" value="C-N_Hydrolase"/>
</dbReference>
<evidence type="ECO:0000259" key="4">
    <source>
        <dbReference type="PROSITE" id="PS50263"/>
    </source>
</evidence>
<gene>
    <name evidence="5" type="ORF">IOE58_12860</name>
</gene>
<sequence length="497" mass="52813">MASDDDHITGPTVAIVLAGGGSTRMGGVDKTRLPVAGVTALERVLRAAPADHLIVVGPEQDDAAGLHERHGARFVREDPPGSGPLAALARGVEEAQRLLAAHERPVEEHAPAATGARILLLGGDMPLLRTETLESLRDHDPRGTRVVALEADGRPQFLCAAWPLARLRAALDAVAGPGGDWADLSLRRLYADLGPDELVARPAVGMEGADMDTPEDLDQVRRSAGPRIAVAQVRISEDAEENLQTLRRAVAEAAMRGARVLLLPEATLTPFGTDLREAAEQHHPRFEALVEQLAAHHDLVIVAGTFTPADGDRVHNTVIARGPGVRADYRKIHLFDAYGARESQTVAPGSELVTIEVDGTPLGIATCYDVRFPEQFTALARRGAQAILLPIAWAEGPAKSEQLRLLLRARALDSTCAILAADQAPDPHYRGRAPRGIGESAVISPLGQVRAELGREEGMLVVDLDLAEIAQARLELPVLEHGRAAAAALEEPPSPSA</sequence>
<accession>A0ABR9W3K8</accession>
<dbReference type="InterPro" id="IPR025877">
    <property type="entry name" value="MobA-like_NTP_Trfase"/>
</dbReference>
<dbReference type="PROSITE" id="PS01227">
    <property type="entry name" value="UPF0012"/>
    <property type="match status" value="1"/>
</dbReference>
<reference evidence="5 6" key="1">
    <citation type="submission" date="2020-10" db="EMBL/GenBank/DDBJ databases">
        <title>Draft genome and description of Brachybacterium epidermidis sp nov.</title>
        <authorList>
            <person name="Boxberger M."/>
            <person name="La Scola B."/>
        </authorList>
    </citation>
    <scope>NUCLEOTIDE SEQUENCE [LARGE SCALE GENOMIC DNA]</scope>
    <source>
        <strain evidence="5 6">Marseille-Q2903</strain>
    </source>
</reference>
<dbReference type="PANTHER" id="PTHR23088">
    <property type="entry name" value="NITRILASE-RELATED"/>
    <property type="match status" value="1"/>
</dbReference>
<dbReference type="Gene3D" id="3.90.550.10">
    <property type="entry name" value="Spore Coat Polysaccharide Biosynthesis Protein SpsA, Chain A"/>
    <property type="match status" value="1"/>
</dbReference>
<comment type="caution">
    <text evidence="5">The sequence shown here is derived from an EMBL/GenBank/DDBJ whole genome shotgun (WGS) entry which is preliminary data.</text>
</comment>
<keyword evidence="2" id="KW-0547">Nucleotide-binding</keyword>
<dbReference type="Gene3D" id="3.60.110.10">
    <property type="entry name" value="Carbon-nitrogen hydrolase"/>
    <property type="match status" value="1"/>
</dbReference>
<dbReference type="CDD" id="cd02503">
    <property type="entry name" value="MobA"/>
    <property type="match status" value="1"/>
</dbReference>
<dbReference type="RefSeq" id="WP_193866771.1">
    <property type="nucleotide sequence ID" value="NZ_JADEYR010000019.1"/>
</dbReference>
<keyword evidence="5" id="KW-0808">Transferase</keyword>
<organism evidence="5 6">
    <name type="scientific">Brachybacterium epidermidis</name>
    <dbReference type="NCBI Taxonomy" id="2781983"/>
    <lineage>
        <taxon>Bacteria</taxon>
        <taxon>Bacillati</taxon>
        <taxon>Actinomycetota</taxon>
        <taxon>Actinomycetes</taxon>
        <taxon>Micrococcales</taxon>
        <taxon>Dermabacteraceae</taxon>
        <taxon>Brachybacterium</taxon>
    </lineage>
</organism>
<dbReference type="InterPro" id="IPR029044">
    <property type="entry name" value="Nucleotide-diphossugar_trans"/>
</dbReference>
<dbReference type="SUPFAM" id="SSF56317">
    <property type="entry name" value="Carbon-nitrogen hydrolase"/>
    <property type="match status" value="1"/>
</dbReference>
<dbReference type="PANTHER" id="PTHR23088:SF27">
    <property type="entry name" value="DEAMINATED GLUTATHIONE AMIDASE"/>
    <property type="match status" value="1"/>
</dbReference>
<protein>
    <submittedName>
        <fullName evidence="5">NTP transferase domain-containing protein</fullName>
    </submittedName>
</protein>
<evidence type="ECO:0000313" key="6">
    <source>
        <dbReference type="Proteomes" id="UP000644727"/>
    </source>
</evidence>
<dbReference type="PROSITE" id="PS50263">
    <property type="entry name" value="CN_HYDROLASE"/>
    <property type="match status" value="1"/>
</dbReference>
<keyword evidence="3" id="KW-0501">Molybdenum cofactor biosynthesis</keyword>
<dbReference type="Pfam" id="PF00795">
    <property type="entry name" value="CN_hydrolase"/>
    <property type="match status" value="1"/>
</dbReference>
<dbReference type="SUPFAM" id="SSF53448">
    <property type="entry name" value="Nucleotide-diphospho-sugar transferases"/>
    <property type="match status" value="1"/>
</dbReference>
<dbReference type="GO" id="GO:0016740">
    <property type="term" value="F:transferase activity"/>
    <property type="evidence" value="ECO:0007669"/>
    <property type="project" value="UniProtKB-KW"/>
</dbReference>
<keyword evidence="6" id="KW-1185">Reference proteome</keyword>
<dbReference type="Pfam" id="PF12804">
    <property type="entry name" value="NTP_transf_3"/>
    <property type="match status" value="1"/>
</dbReference>
<dbReference type="Proteomes" id="UP000644727">
    <property type="component" value="Unassembled WGS sequence"/>
</dbReference>
<keyword evidence="2" id="KW-0342">GTP-binding</keyword>
<name>A0ABR9W3K8_9MICO</name>
<evidence type="ECO:0000313" key="5">
    <source>
        <dbReference type="EMBL" id="MBE9405032.1"/>
    </source>
</evidence>
<dbReference type="InterPro" id="IPR036526">
    <property type="entry name" value="C-N_Hydrolase_sf"/>
</dbReference>
<dbReference type="InterPro" id="IPR001110">
    <property type="entry name" value="UPF0012_CS"/>
</dbReference>
<evidence type="ECO:0000256" key="2">
    <source>
        <dbReference type="ARBA" id="ARBA00023134"/>
    </source>
</evidence>
<comment type="similarity">
    <text evidence="1">Belongs to the carbon-nitrogen hydrolase superfamily. NIT1/NIT2 family.</text>
</comment>